<accession>A0AB33K4H9</accession>
<feature type="region of interest" description="Disordered" evidence="1">
    <location>
        <begin position="165"/>
        <end position="189"/>
    </location>
</feature>
<reference evidence="2" key="1">
    <citation type="submission" date="2024-07" db="EMBL/GenBank/DDBJ databases">
        <title>Complete genome sequences of cellulolytic bacteria, Kitasatospora sp. CMC57 and Streptomyces sp. CMC78, isolated from Japanese agricultural soil.</title>
        <authorList>
            <person name="Hashimoto T."/>
            <person name="Ito M."/>
            <person name="Iwamoto M."/>
            <person name="Fukahori D."/>
            <person name="Shoda T."/>
            <person name="Sakoda M."/>
            <person name="Morohoshi T."/>
            <person name="Mitsuboshi M."/>
            <person name="Nishizawa T."/>
        </authorList>
    </citation>
    <scope>NUCLEOTIDE SEQUENCE</scope>
    <source>
        <strain evidence="2">CMC57</strain>
    </source>
</reference>
<protein>
    <submittedName>
        <fullName evidence="2">Uncharacterized protein</fullName>
    </submittedName>
</protein>
<organism evidence="2">
    <name type="scientific">Kitasatospora sp. CMC57</name>
    <dbReference type="NCBI Taxonomy" id="3231513"/>
    <lineage>
        <taxon>Bacteria</taxon>
        <taxon>Bacillati</taxon>
        <taxon>Actinomycetota</taxon>
        <taxon>Actinomycetes</taxon>
        <taxon>Kitasatosporales</taxon>
        <taxon>Streptomycetaceae</taxon>
        <taxon>Kitasatospora</taxon>
    </lineage>
</organism>
<evidence type="ECO:0000256" key="1">
    <source>
        <dbReference type="SAM" id="MobiDB-lite"/>
    </source>
</evidence>
<sequence>MSEHVELSGSGSRTWYEVEGDGDPLLLLHGGFCTSSQSAVVPGASHGLPLEQPAETNWVILDFLAHDPTPTAMPVRRVGAGQLEQTASVGTGRHGPVARTCRFGAAVPDCEVRFSTPARTAVSARDRRCTFQLMFNQLLTAPSDLRCTGAQAAMRIRPPLPPSCAAPRVPSHCSVGSPPPARTPRTGPHPQLTVPLSLFMRLSGLLVAALCTGGESQRWLITARAVAAPSPTRGAPCC</sequence>
<dbReference type="EMBL" id="AP035881">
    <property type="protein sequence ID" value="BFP49696.1"/>
    <property type="molecule type" value="Genomic_DNA"/>
</dbReference>
<evidence type="ECO:0000313" key="2">
    <source>
        <dbReference type="EMBL" id="BFP49696.1"/>
    </source>
</evidence>
<name>A0AB33K4H9_9ACTN</name>
<proteinExistence type="predicted"/>
<gene>
    <name evidence="2" type="ORF">KCMC57_60640</name>
</gene>
<dbReference type="AlphaFoldDB" id="A0AB33K4H9"/>